<dbReference type="PANTHER" id="PTHR42964:SF1">
    <property type="entry name" value="POLYKETIDE BIOSYNTHESIS ENOYL-COA HYDRATASE PKSH-RELATED"/>
    <property type="match status" value="1"/>
</dbReference>
<dbReference type="Proteomes" id="UP000256899">
    <property type="component" value="Unassembled WGS sequence"/>
</dbReference>
<evidence type="ECO:0000313" key="3">
    <source>
        <dbReference type="EMBL" id="REL32487.1"/>
    </source>
</evidence>
<evidence type="ECO:0000313" key="4">
    <source>
        <dbReference type="Proteomes" id="UP000256899"/>
    </source>
</evidence>
<dbReference type="InterPro" id="IPR029045">
    <property type="entry name" value="ClpP/crotonase-like_dom_sf"/>
</dbReference>
<dbReference type="SUPFAM" id="SSF52096">
    <property type="entry name" value="ClpP/crotonase"/>
    <property type="match status" value="1"/>
</dbReference>
<evidence type="ECO:0000256" key="1">
    <source>
        <dbReference type="ARBA" id="ARBA00005254"/>
    </source>
</evidence>
<keyword evidence="3" id="KW-0413">Isomerase</keyword>
<dbReference type="InterPro" id="IPR018376">
    <property type="entry name" value="Enoyl-CoA_hyd/isom_CS"/>
</dbReference>
<keyword evidence="4" id="KW-1185">Reference proteome</keyword>
<dbReference type="RefSeq" id="WP_116018083.1">
    <property type="nucleotide sequence ID" value="NZ_QUOT01000001.1"/>
</dbReference>
<dbReference type="Gene3D" id="1.10.12.10">
    <property type="entry name" value="Lyase 2-enoyl-coa Hydratase, Chain A, domain 2"/>
    <property type="match status" value="1"/>
</dbReference>
<dbReference type="Gene3D" id="3.90.226.10">
    <property type="entry name" value="2-enoyl-CoA Hydratase, Chain A, domain 1"/>
    <property type="match status" value="1"/>
</dbReference>
<dbReference type="InterPro" id="IPR001753">
    <property type="entry name" value="Enoyl-CoA_hydra/iso"/>
</dbReference>
<proteinExistence type="inferred from homology"/>
<dbReference type="GO" id="GO:0008300">
    <property type="term" value="P:isoprenoid catabolic process"/>
    <property type="evidence" value="ECO:0007669"/>
    <property type="project" value="TreeGrafter"/>
</dbReference>
<dbReference type="GO" id="GO:0016853">
    <property type="term" value="F:isomerase activity"/>
    <property type="evidence" value="ECO:0007669"/>
    <property type="project" value="UniProtKB-KW"/>
</dbReference>
<dbReference type="InterPro" id="IPR014748">
    <property type="entry name" value="Enoyl-CoA_hydra_C"/>
</dbReference>
<dbReference type="EMBL" id="QUOT01000001">
    <property type="protein sequence ID" value="REL32487.1"/>
    <property type="molecule type" value="Genomic_DNA"/>
</dbReference>
<organism evidence="3 4">
    <name type="scientific">Thalassotalea euphylliae</name>
    <dbReference type="NCBI Taxonomy" id="1655234"/>
    <lineage>
        <taxon>Bacteria</taxon>
        <taxon>Pseudomonadati</taxon>
        <taxon>Pseudomonadota</taxon>
        <taxon>Gammaproteobacteria</taxon>
        <taxon>Alteromonadales</taxon>
        <taxon>Colwelliaceae</taxon>
        <taxon>Thalassotalea</taxon>
    </lineage>
</organism>
<reference evidence="4" key="1">
    <citation type="submission" date="2018-08" db="EMBL/GenBank/DDBJ databases">
        <title>Thalassotalea euphylliae genome.</title>
        <authorList>
            <person name="Summers S."/>
            <person name="Rice S.A."/>
            <person name="Freckelton M.L."/>
            <person name="Nedved B.T."/>
            <person name="Hadfield M.G."/>
        </authorList>
    </citation>
    <scope>NUCLEOTIDE SEQUENCE [LARGE SCALE GENOMIC DNA]</scope>
    <source>
        <strain evidence="4">H3</strain>
    </source>
</reference>
<evidence type="ECO:0000256" key="2">
    <source>
        <dbReference type="RuleBase" id="RU003707"/>
    </source>
</evidence>
<sequence>MNSISSSATAGAVNTAATGAKNPITNKVLFTVDSDSKGHGVATVTLNNPDKHNAFDDDIISQLTQTFKTIAADESIRVMVLASTGKSFSAGADLSWMKRMASYNYEENLKDASALADMLYTLNFMPQTTIAQVQGAAFGGAVGLASCCDMVIASDKASFCLSEVKLGLIPATISPYVVSAIGLKASRRYFQTAERFSAAKAQQLGLVDEITTSEQLSGQVLQVITTLLANGPDAVKQAKQLAMDVAGRPINDQLIQETSQRIAAIRVSPEGQEGLTAFFDKRPANWQSS</sequence>
<protein>
    <submittedName>
        <fullName evidence="3">Enoyl-CoA hydratase/isomerase family protein</fullName>
    </submittedName>
</protein>
<dbReference type="InterPro" id="IPR051683">
    <property type="entry name" value="Enoyl-CoA_Hydratase/Isomerase"/>
</dbReference>
<dbReference type="CDD" id="cd06558">
    <property type="entry name" value="crotonase-like"/>
    <property type="match status" value="1"/>
</dbReference>
<gene>
    <name evidence="3" type="ORF">DXX94_18185</name>
</gene>
<dbReference type="Pfam" id="PF00378">
    <property type="entry name" value="ECH_1"/>
    <property type="match status" value="1"/>
</dbReference>
<accession>A0A3E0U7D4</accession>
<comment type="caution">
    <text evidence="3">The sequence shown here is derived from an EMBL/GenBank/DDBJ whole genome shotgun (WGS) entry which is preliminary data.</text>
</comment>
<comment type="similarity">
    <text evidence="1 2">Belongs to the enoyl-CoA hydratase/isomerase family.</text>
</comment>
<dbReference type="PROSITE" id="PS00166">
    <property type="entry name" value="ENOYL_COA_HYDRATASE"/>
    <property type="match status" value="1"/>
</dbReference>
<dbReference type="PANTHER" id="PTHR42964">
    <property type="entry name" value="ENOYL-COA HYDRATASE"/>
    <property type="match status" value="1"/>
</dbReference>
<name>A0A3E0U7D4_9GAMM</name>
<dbReference type="AlphaFoldDB" id="A0A3E0U7D4"/>